<organism evidence="2 3">
    <name type="scientific">Natronorubrum bangense</name>
    <dbReference type="NCBI Taxonomy" id="61858"/>
    <lineage>
        <taxon>Archaea</taxon>
        <taxon>Methanobacteriati</taxon>
        <taxon>Methanobacteriota</taxon>
        <taxon>Stenosarchaea group</taxon>
        <taxon>Halobacteria</taxon>
        <taxon>Halobacteriales</taxon>
        <taxon>Natrialbaceae</taxon>
        <taxon>Natronorubrum</taxon>
    </lineage>
</organism>
<gene>
    <name evidence="2" type="ORF">DV706_21350</name>
</gene>
<protein>
    <submittedName>
        <fullName evidence="2">Uncharacterized protein</fullName>
    </submittedName>
</protein>
<feature type="transmembrane region" description="Helical" evidence="1">
    <location>
        <begin position="45"/>
        <end position="62"/>
    </location>
</feature>
<dbReference type="KEGG" id="nbg:DV706_21350"/>
<reference evidence="2 3" key="1">
    <citation type="journal article" date="2019" name="Nat. Commun.">
        <title>A new type of DNA phosphorothioation-based antiviral system in archaea.</title>
        <authorList>
            <person name="Xiong L."/>
            <person name="Liu S."/>
            <person name="Chen S."/>
            <person name="Xiao Y."/>
            <person name="Zhu B."/>
            <person name="Gao Y."/>
            <person name="Zhang Y."/>
            <person name="Chen B."/>
            <person name="Luo J."/>
            <person name="Deng Z."/>
            <person name="Chen X."/>
            <person name="Wang L."/>
            <person name="Chen S."/>
        </authorList>
    </citation>
    <scope>NUCLEOTIDE SEQUENCE [LARGE SCALE GENOMIC DNA]</scope>
    <source>
        <strain evidence="2 3">JCM 10635</strain>
        <plasmid evidence="2 3">unnamed4</plasmid>
    </source>
</reference>
<dbReference type="Proteomes" id="UP000296822">
    <property type="component" value="Plasmid unnamed4"/>
</dbReference>
<evidence type="ECO:0000313" key="3">
    <source>
        <dbReference type="Proteomes" id="UP000296822"/>
    </source>
</evidence>
<accession>A0A4D6HV61</accession>
<feature type="transmembrane region" description="Helical" evidence="1">
    <location>
        <begin position="131"/>
        <end position="154"/>
    </location>
</feature>
<keyword evidence="1" id="KW-1133">Transmembrane helix</keyword>
<dbReference type="EMBL" id="CP031309">
    <property type="protein sequence ID" value="QCC57066.1"/>
    <property type="molecule type" value="Genomic_DNA"/>
</dbReference>
<feature type="transmembrane region" description="Helical" evidence="1">
    <location>
        <begin position="12"/>
        <end position="33"/>
    </location>
</feature>
<keyword evidence="2" id="KW-0614">Plasmid</keyword>
<keyword evidence="1" id="KW-0812">Transmembrane</keyword>
<dbReference type="RefSeq" id="WP_006068075.1">
    <property type="nucleotide sequence ID" value="NZ_CP031309.1"/>
</dbReference>
<geneLocation type="plasmid" evidence="2 3">
    <name>unnamed4</name>
</geneLocation>
<evidence type="ECO:0000256" key="1">
    <source>
        <dbReference type="SAM" id="Phobius"/>
    </source>
</evidence>
<name>A0A4D6HV61_9EURY</name>
<keyword evidence="1" id="KW-0472">Membrane</keyword>
<feature type="transmembrane region" description="Helical" evidence="1">
    <location>
        <begin position="83"/>
        <end position="111"/>
    </location>
</feature>
<evidence type="ECO:0000313" key="2">
    <source>
        <dbReference type="EMBL" id="QCC57066.1"/>
    </source>
</evidence>
<dbReference type="GeneID" id="39853830"/>
<dbReference type="AlphaFoldDB" id="A0A4D6HV61"/>
<proteinExistence type="predicted"/>
<sequence length="159" mass="17163">MGEDIENNVPFVERTPSVLLLIGTIGVVLWIGVKQSAMSNPVAEIPLVLAGTCFLGAISLSVTKYIVKNGTSQIDTYRNEHKWLPFIGTIGTVVILLLVGLSFVALLNGVAYFVLDRNWFVSPAEVGGVQFFFLVGIVLTPAVVGGLSVSLRVYCTYTR</sequence>